<name>A0A9X3IA31_9SPHI</name>
<dbReference type="EMBL" id="JAPJUH010000003">
    <property type="protein sequence ID" value="MCX3265168.1"/>
    <property type="molecule type" value="Genomic_DNA"/>
</dbReference>
<evidence type="ECO:0000256" key="1">
    <source>
        <dbReference type="SAM" id="SignalP"/>
    </source>
</evidence>
<accession>A0A9X3IA31</accession>
<organism evidence="2 3">
    <name type="scientific">Pedobacter agri</name>
    <dbReference type="NCBI Taxonomy" id="454586"/>
    <lineage>
        <taxon>Bacteria</taxon>
        <taxon>Pseudomonadati</taxon>
        <taxon>Bacteroidota</taxon>
        <taxon>Sphingobacteriia</taxon>
        <taxon>Sphingobacteriales</taxon>
        <taxon>Sphingobacteriaceae</taxon>
        <taxon>Pedobacter</taxon>
    </lineage>
</organism>
<reference evidence="2" key="1">
    <citation type="submission" date="2022-11" db="EMBL/GenBank/DDBJ databases">
        <authorList>
            <person name="Graham C."/>
            <person name="Newman J.D."/>
        </authorList>
    </citation>
    <scope>NUCLEOTIDE SEQUENCE</scope>
    <source>
        <strain evidence="2">DSM 19486</strain>
    </source>
</reference>
<feature type="signal peptide" evidence="1">
    <location>
        <begin position="1"/>
        <end position="19"/>
    </location>
</feature>
<dbReference type="AlphaFoldDB" id="A0A9X3IA31"/>
<gene>
    <name evidence="2" type="ORF">OQZ29_10445</name>
</gene>
<feature type="chain" id="PRO_5040925244" evidence="1">
    <location>
        <begin position="20"/>
        <end position="144"/>
    </location>
</feature>
<comment type="caution">
    <text evidence="2">The sequence shown here is derived from an EMBL/GenBank/DDBJ whole genome shotgun (WGS) entry which is preliminary data.</text>
</comment>
<dbReference type="Proteomes" id="UP001142592">
    <property type="component" value="Unassembled WGS sequence"/>
</dbReference>
<keyword evidence="3" id="KW-1185">Reference proteome</keyword>
<protein>
    <submittedName>
        <fullName evidence="2">Uncharacterized protein</fullName>
    </submittedName>
</protein>
<evidence type="ECO:0000313" key="3">
    <source>
        <dbReference type="Proteomes" id="UP001142592"/>
    </source>
</evidence>
<sequence length="144" mass="16293">MKIILGLFLTLITFTATNAQDIKTTLYSGTVNNRTVRLYLKELGNQCGGSMMNIYESIYQYGKGKNWIELSVSTNGKGNFCLTEYNFSGVMIVKKNGNRLNGVWISPDGKTQLKVALEEINLSVKEKEVIESDLERTHYENYDC</sequence>
<proteinExistence type="predicted"/>
<keyword evidence="1" id="KW-0732">Signal</keyword>
<evidence type="ECO:0000313" key="2">
    <source>
        <dbReference type="EMBL" id="MCX3265168.1"/>
    </source>
</evidence>
<dbReference type="RefSeq" id="WP_010600651.1">
    <property type="nucleotide sequence ID" value="NZ_JAPJUH010000003.1"/>
</dbReference>